<evidence type="ECO:0000256" key="1">
    <source>
        <dbReference type="ARBA" id="ARBA00022468"/>
    </source>
</evidence>
<protein>
    <submittedName>
        <fullName evidence="5">Uncharacterized protein</fullName>
    </submittedName>
</protein>
<keyword evidence="6" id="KW-1185">Reference proteome</keyword>
<dbReference type="GO" id="GO:0005634">
    <property type="term" value="C:nucleus"/>
    <property type="evidence" value="ECO:0007669"/>
    <property type="project" value="TreeGrafter"/>
</dbReference>
<dbReference type="EMBL" id="ASPP01021765">
    <property type="protein sequence ID" value="ETO12062.1"/>
    <property type="molecule type" value="Genomic_DNA"/>
</dbReference>
<keyword evidence="1" id="KW-0343">GTPase activation</keyword>
<dbReference type="PANTHER" id="PTHR24113:SF12">
    <property type="entry name" value="RAN GTPASE-ACTIVATING PROTEIN 1"/>
    <property type="match status" value="1"/>
</dbReference>
<evidence type="ECO:0000256" key="2">
    <source>
        <dbReference type="ARBA" id="ARBA00022614"/>
    </source>
</evidence>
<dbReference type="GO" id="GO:0005829">
    <property type="term" value="C:cytosol"/>
    <property type="evidence" value="ECO:0007669"/>
    <property type="project" value="TreeGrafter"/>
</dbReference>
<comment type="caution">
    <text evidence="5">The sequence shown here is derived from an EMBL/GenBank/DDBJ whole genome shotgun (WGS) entry which is preliminary data.</text>
</comment>
<keyword evidence="4" id="KW-1133">Transmembrane helix</keyword>
<dbReference type="InterPro" id="IPR027038">
    <property type="entry name" value="RanGap"/>
</dbReference>
<dbReference type="Pfam" id="PF13516">
    <property type="entry name" value="LRR_6"/>
    <property type="match status" value="2"/>
</dbReference>
<dbReference type="AlphaFoldDB" id="X6MF70"/>
<dbReference type="GO" id="GO:0031267">
    <property type="term" value="F:small GTPase binding"/>
    <property type="evidence" value="ECO:0007669"/>
    <property type="project" value="TreeGrafter"/>
</dbReference>
<dbReference type="GO" id="GO:0048471">
    <property type="term" value="C:perinuclear region of cytoplasm"/>
    <property type="evidence" value="ECO:0007669"/>
    <property type="project" value="TreeGrafter"/>
</dbReference>
<dbReference type="PANTHER" id="PTHR24113">
    <property type="entry name" value="RAN GTPASE-ACTIVATING PROTEIN 1"/>
    <property type="match status" value="1"/>
</dbReference>
<organism evidence="5 6">
    <name type="scientific">Reticulomyxa filosa</name>
    <dbReference type="NCBI Taxonomy" id="46433"/>
    <lineage>
        <taxon>Eukaryota</taxon>
        <taxon>Sar</taxon>
        <taxon>Rhizaria</taxon>
        <taxon>Retaria</taxon>
        <taxon>Foraminifera</taxon>
        <taxon>Monothalamids</taxon>
        <taxon>Reticulomyxidae</taxon>
        <taxon>Reticulomyxa</taxon>
    </lineage>
</organism>
<reference evidence="5 6" key="1">
    <citation type="journal article" date="2013" name="Curr. Biol.">
        <title>The Genome of the Foraminiferan Reticulomyxa filosa.</title>
        <authorList>
            <person name="Glockner G."/>
            <person name="Hulsmann N."/>
            <person name="Schleicher M."/>
            <person name="Noegel A.A."/>
            <person name="Eichinger L."/>
            <person name="Gallinger C."/>
            <person name="Pawlowski J."/>
            <person name="Sierra R."/>
            <person name="Euteneuer U."/>
            <person name="Pillet L."/>
            <person name="Moustafa A."/>
            <person name="Platzer M."/>
            <person name="Groth M."/>
            <person name="Szafranski K."/>
            <person name="Schliwa M."/>
        </authorList>
    </citation>
    <scope>NUCLEOTIDE SEQUENCE [LARGE SCALE GENOMIC DNA]</scope>
</reference>
<dbReference type="SUPFAM" id="SSF52047">
    <property type="entry name" value="RNI-like"/>
    <property type="match status" value="1"/>
</dbReference>
<gene>
    <name evidence="5" type="ORF">RFI_25315</name>
</gene>
<accession>X6MF70</accession>
<dbReference type="SMART" id="SM00368">
    <property type="entry name" value="LRR_RI"/>
    <property type="match status" value="4"/>
</dbReference>
<evidence type="ECO:0000256" key="3">
    <source>
        <dbReference type="ARBA" id="ARBA00022737"/>
    </source>
</evidence>
<dbReference type="InterPro" id="IPR032675">
    <property type="entry name" value="LRR_dom_sf"/>
</dbReference>
<keyword evidence="4" id="KW-0812">Transmembrane</keyword>
<sequence length="294" mass="32961">MTYQFSDDGITKNDALNLVKYLQETKTIFCFNLLIRLSECLIDDEIVHILVNSFEKNKSLTYIDLSHNRIGDIGAKRIGEWLLSKPKGNTLLTLKLNDNVISVQGAIHFSEMIKVSEQLSELHLGLNRLQSEGGVHLLTAIALNKSLVKVDLSTNVCKNIILLLKKYFFAIIVLLLKILRVMACVFGGCTLIEMNGPIVEPLLCVLRGNSHLNELDLSGNVLIDKEAKSTSGYIMSQIKQGLNDKANSLILLDLRFCGFDQTDLSDVKKLLLAKQAKHKQTLRKQLHQIFISNN</sequence>
<evidence type="ECO:0000313" key="6">
    <source>
        <dbReference type="Proteomes" id="UP000023152"/>
    </source>
</evidence>
<feature type="transmembrane region" description="Helical" evidence="4">
    <location>
        <begin position="167"/>
        <end position="188"/>
    </location>
</feature>
<name>X6MF70_RETFI</name>
<dbReference type="GO" id="GO:0006913">
    <property type="term" value="P:nucleocytoplasmic transport"/>
    <property type="evidence" value="ECO:0007669"/>
    <property type="project" value="TreeGrafter"/>
</dbReference>
<dbReference type="InterPro" id="IPR001611">
    <property type="entry name" value="Leu-rich_rpt"/>
</dbReference>
<keyword evidence="2" id="KW-0433">Leucine-rich repeat</keyword>
<proteinExistence type="predicted"/>
<evidence type="ECO:0000313" key="5">
    <source>
        <dbReference type="EMBL" id="ETO12062.1"/>
    </source>
</evidence>
<evidence type="ECO:0000256" key="4">
    <source>
        <dbReference type="SAM" id="Phobius"/>
    </source>
</evidence>
<keyword evidence="3" id="KW-0677">Repeat</keyword>
<dbReference type="GO" id="GO:0005096">
    <property type="term" value="F:GTPase activator activity"/>
    <property type="evidence" value="ECO:0007669"/>
    <property type="project" value="UniProtKB-KW"/>
</dbReference>
<dbReference type="Gene3D" id="3.80.10.10">
    <property type="entry name" value="Ribonuclease Inhibitor"/>
    <property type="match status" value="3"/>
</dbReference>
<keyword evidence="4" id="KW-0472">Membrane</keyword>
<dbReference type="OrthoDB" id="120976at2759"/>
<dbReference type="Proteomes" id="UP000023152">
    <property type="component" value="Unassembled WGS sequence"/>
</dbReference>